<keyword evidence="1" id="KW-0812">Transmembrane</keyword>
<sequence>MLRASSSPRVAFLTIAVSMCAIFSNAVLIIRGKGCKKVGKVREIFFSGTRYEGGESGRREAGKTERQNSRELMVGRRVSDLEFQVWGCCRDLGFAYLEGVAVWAGVGVSDGYGE</sequence>
<accession>A0A3B7MQQ8</accession>
<dbReference type="AlphaFoldDB" id="A0A3B7MQQ8"/>
<proteinExistence type="predicted"/>
<name>A0A3B7MQQ8_9BACT</name>
<dbReference type="Proteomes" id="UP000263900">
    <property type="component" value="Chromosome"/>
</dbReference>
<protein>
    <submittedName>
        <fullName evidence="2">Uncharacterized protein</fullName>
    </submittedName>
</protein>
<keyword evidence="1" id="KW-1133">Transmembrane helix</keyword>
<evidence type="ECO:0000313" key="3">
    <source>
        <dbReference type="Proteomes" id="UP000263900"/>
    </source>
</evidence>
<dbReference type="KEGG" id="pseg:D3H65_21850"/>
<keyword evidence="3" id="KW-1185">Reference proteome</keyword>
<reference evidence="2 3" key="1">
    <citation type="submission" date="2018-09" db="EMBL/GenBank/DDBJ databases">
        <title>Genome sequencing of strain 6GH32-13.</title>
        <authorList>
            <person name="Weon H.-Y."/>
            <person name="Heo J."/>
            <person name="Kwon S.-W."/>
        </authorList>
    </citation>
    <scope>NUCLEOTIDE SEQUENCE [LARGE SCALE GENOMIC DNA]</scope>
    <source>
        <strain evidence="2 3">5GH32-13</strain>
    </source>
</reference>
<gene>
    <name evidence="2" type="ORF">D3H65_21850</name>
</gene>
<feature type="transmembrane region" description="Helical" evidence="1">
    <location>
        <begin position="12"/>
        <end position="30"/>
    </location>
</feature>
<evidence type="ECO:0000313" key="2">
    <source>
        <dbReference type="EMBL" id="AXY76478.1"/>
    </source>
</evidence>
<keyword evidence="1" id="KW-0472">Membrane</keyword>
<organism evidence="2 3">
    <name type="scientific">Paraflavitalea soli</name>
    <dbReference type="NCBI Taxonomy" id="2315862"/>
    <lineage>
        <taxon>Bacteria</taxon>
        <taxon>Pseudomonadati</taxon>
        <taxon>Bacteroidota</taxon>
        <taxon>Chitinophagia</taxon>
        <taxon>Chitinophagales</taxon>
        <taxon>Chitinophagaceae</taxon>
        <taxon>Paraflavitalea</taxon>
    </lineage>
</organism>
<dbReference type="EMBL" id="CP032157">
    <property type="protein sequence ID" value="AXY76478.1"/>
    <property type="molecule type" value="Genomic_DNA"/>
</dbReference>
<evidence type="ECO:0000256" key="1">
    <source>
        <dbReference type="SAM" id="Phobius"/>
    </source>
</evidence>